<gene>
    <name evidence="1" type="ORF">GPUH_LOCUS5931</name>
</gene>
<evidence type="ECO:0000313" key="2">
    <source>
        <dbReference type="Proteomes" id="UP000271098"/>
    </source>
</evidence>
<accession>A0A183DB39</accession>
<reference evidence="1 2" key="2">
    <citation type="submission" date="2018-11" db="EMBL/GenBank/DDBJ databases">
        <authorList>
            <consortium name="Pathogen Informatics"/>
        </authorList>
    </citation>
    <scope>NUCLEOTIDE SEQUENCE [LARGE SCALE GENOMIC DNA]</scope>
</reference>
<sequence length="182" mass="20688">MVASSLLSIKVESDGGSVQIREFGGGGRVIAHVTAKVKDGLPVPHLSLWLDWMLKIFNQQNKPVVWCVDLRNVACPRVDQNVPQKYLLPNTACCAGFVVQLIKYLKDYVTSPDSNTTSFEYPYMTSHDKLVSMQNVVHGVRDGGFSMLRYLMAFDAKTPAELEKIKYAEVQWYKKLRVIRFW</sequence>
<name>A0A183DB39_9BILA</name>
<dbReference type="AlphaFoldDB" id="A0A183DB39"/>
<dbReference type="Proteomes" id="UP000271098">
    <property type="component" value="Unassembled WGS sequence"/>
</dbReference>
<evidence type="ECO:0000313" key="1">
    <source>
        <dbReference type="EMBL" id="VDK52743.1"/>
    </source>
</evidence>
<protein>
    <submittedName>
        <fullName evidence="3">ULP_PROTEASE domain-containing protein</fullName>
    </submittedName>
</protein>
<reference evidence="3" key="1">
    <citation type="submission" date="2016-06" db="UniProtKB">
        <authorList>
            <consortium name="WormBaseParasite"/>
        </authorList>
    </citation>
    <scope>IDENTIFICATION</scope>
</reference>
<proteinExistence type="predicted"/>
<evidence type="ECO:0000313" key="3">
    <source>
        <dbReference type="WBParaSite" id="GPUH_0000593801-mRNA-1"/>
    </source>
</evidence>
<keyword evidence="2" id="KW-1185">Reference proteome</keyword>
<dbReference type="WBParaSite" id="GPUH_0000593801-mRNA-1">
    <property type="protein sequence ID" value="GPUH_0000593801-mRNA-1"/>
    <property type="gene ID" value="GPUH_0000593801"/>
</dbReference>
<organism evidence="3">
    <name type="scientific">Gongylonema pulchrum</name>
    <dbReference type="NCBI Taxonomy" id="637853"/>
    <lineage>
        <taxon>Eukaryota</taxon>
        <taxon>Metazoa</taxon>
        <taxon>Ecdysozoa</taxon>
        <taxon>Nematoda</taxon>
        <taxon>Chromadorea</taxon>
        <taxon>Rhabditida</taxon>
        <taxon>Spirurina</taxon>
        <taxon>Spiruromorpha</taxon>
        <taxon>Spiruroidea</taxon>
        <taxon>Gongylonematidae</taxon>
        <taxon>Gongylonema</taxon>
    </lineage>
</organism>
<dbReference type="EMBL" id="UYRT01013156">
    <property type="protein sequence ID" value="VDK52743.1"/>
    <property type="molecule type" value="Genomic_DNA"/>
</dbReference>